<dbReference type="AlphaFoldDB" id="A0A5E6MC64"/>
<evidence type="ECO:0000256" key="6">
    <source>
        <dbReference type="ARBA" id="ARBA00049024"/>
    </source>
</evidence>
<dbReference type="InterPro" id="IPR015590">
    <property type="entry name" value="Aldehyde_DH_dom"/>
</dbReference>
<dbReference type="Proteomes" id="UP000334923">
    <property type="component" value="Unassembled WGS sequence"/>
</dbReference>
<evidence type="ECO:0000256" key="3">
    <source>
        <dbReference type="ARBA" id="ARBA00022650"/>
    </source>
</evidence>
<dbReference type="GO" id="GO:0050661">
    <property type="term" value="F:NADP binding"/>
    <property type="evidence" value="ECO:0007669"/>
    <property type="project" value="InterPro"/>
</dbReference>
<keyword evidence="4 7" id="KW-0521">NADP</keyword>
<dbReference type="EC" id="1.2.1.41" evidence="7"/>
<comment type="catalytic activity">
    <reaction evidence="6 7">
        <text>L-glutamate 5-semialdehyde + phosphate + NADP(+) = L-glutamyl 5-phosphate + NADPH + H(+)</text>
        <dbReference type="Rhea" id="RHEA:19541"/>
        <dbReference type="ChEBI" id="CHEBI:15378"/>
        <dbReference type="ChEBI" id="CHEBI:43474"/>
        <dbReference type="ChEBI" id="CHEBI:57783"/>
        <dbReference type="ChEBI" id="CHEBI:58066"/>
        <dbReference type="ChEBI" id="CHEBI:58274"/>
        <dbReference type="ChEBI" id="CHEBI:58349"/>
        <dbReference type="EC" id="1.2.1.41"/>
    </reaction>
</comment>
<dbReference type="UniPathway" id="UPA00098">
    <property type="reaction ID" value="UER00360"/>
</dbReference>
<dbReference type="InterPro" id="IPR020593">
    <property type="entry name" value="G-glutamylP_reductase_CS"/>
</dbReference>
<dbReference type="PANTHER" id="PTHR11063">
    <property type="entry name" value="GLUTAMATE SEMIALDEHYDE DEHYDROGENASE"/>
    <property type="match status" value="1"/>
</dbReference>
<evidence type="ECO:0000313" key="10">
    <source>
        <dbReference type="Proteomes" id="UP000334923"/>
    </source>
</evidence>
<dbReference type="InterPro" id="IPR000965">
    <property type="entry name" value="GPR_dom"/>
</dbReference>
<dbReference type="OrthoDB" id="9809970at2"/>
<evidence type="ECO:0000256" key="4">
    <source>
        <dbReference type="ARBA" id="ARBA00022857"/>
    </source>
</evidence>
<dbReference type="SUPFAM" id="SSF53720">
    <property type="entry name" value="ALDH-like"/>
    <property type="match status" value="1"/>
</dbReference>
<dbReference type="GO" id="GO:0055129">
    <property type="term" value="P:L-proline biosynthetic process"/>
    <property type="evidence" value="ECO:0007669"/>
    <property type="project" value="UniProtKB-UniRule"/>
</dbReference>
<dbReference type="InterPro" id="IPR016163">
    <property type="entry name" value="Ald_DH_C"/>
</dbReference>
<dbReference type="CDD" id="cd07079">
    <property type="entry name" value="ALDH_F18-19_ProA-GPR"/>
    <property type="match status" value="1"/>
</dbReference>
<keyword evidence="5 7" id="KW-0560">Oxidoreductase</keyword>
<dbReference type="InterPro" id="IPR016161">
    <property type="entry name" value="Ald_DH/histidinol_DH"/>
</dbReference>
<evidence type="ECO:0000256" key="2">
    <source>
        <dbReference type="ARBA" id="ARBA00022605"/>
    </source>
</evidence>
<keyword evidence="7" id="KW-0963">Cytoplasm</keyword>
<evidence type="ECO:0000259" key="8">
    <source>
        <dbReference type="Pfam" id="PF00171"/>
    </source>
</evidence>
<dbReference type="EMBL" id="CABFVA020000075">
    <property type="protein sequence ID" value="VVM06828.1"/>
    <property type="molecule type" value="Genomic_DNA"/>
</dbReference>
<comment type="pathway">
    <text evidence="1 7">Amino-acid biosynthesis; L-proline biosynthesis; L-glutamate 5-semialdehyde from L-glutamate: step 2/2.</text>
</comment>
<gene>
    <name evidence="7 9" type="primary">proA</name>
    <name evidence="9" type="ORF">MAMT_01420</name>
</gene>
<sequence length="420" mass="45611">MIPLEEQIETICREAKKASRELGRIEAAKLDAALRAIGVSLAEAWPRIEEANRLDRKEGRKQGLGSALLDRLTLSPKVFASLIRGVEEVRSLPSPIGRILEERTRPNGLLIRKVRVPIGVIGVIYESRPNVTVDVATLCLKAGNAVVLRGGSEAIHSNVALAEALRQGLARAGLPPAAVQLLPMVDRASIPILCRQRRYLDLLIPRGGQGLIETVVCHAQVPVIKHFQGICHVFVEARADLEMARKIVLNAKCQRPGVCNAMETLLVDRSIAPAFLPEMVRELQARGVAIRGDEATRQFGGSGVAPASPEDWATEYLDLTLSVRVVDGLPEALAHIEQFGSSHSDAIVTEDRTTAEEFLRSVDSAVVYWNSSTRFTDGGEFGFGAEVGISTDKIHARGPMGVDELTSYKYVVVGSGQIRE</sequence>
<comment type="function">
    <text evidence="7">Catalyzes the NADPH-dependent reduction of L-glutamate 5-phosphate into L-glutamate 5-semialdehyde and phosphate. The product spontaneously undergoes cyclization to form 1-pyrroline-5-carboxylate.</text>
</comment>
<evidence type="ECO:0000313" key="9">
    <source>
        <dbReference type="EMBL" id="VVM06828.1"/>
    </source>
</evidence>
<dbReference type="NCBIfam" id="NF001221">
    <property type="entry name" value="PRK00197.1"/>
    <property type="match status" value="1"/>
</dbReference>
<proteinExistence type="inferred from homology"/>
<comment type="subcellular location">
    <subcellularLocation>
        <location evidence="7">Cytoplasm</location>
    </subcellularLocation>
</comment>
<dbReference type="FunFam" id="3.40.309.10:FF:000006">
    <property type="entry name" value="Gamma-glutamyl phosphate reductase"/>
    <property type="match status" value="1"/>
</dbReference>
<keyword evidence="10" id="KW-1185">Reference proteome</keyword>
<dbReference type="Gene3D" id="3.40.605.10">
    <property type="entry name" value="Aldehyde Dehydrogenase, Chain A, domain 1"/>
    <property type="match status" value="1"/>
</dbReference>
<accession>A0A5E6MC64</accession>
<evidence type="ECO:0000256" key="1">
    <source>
        <dbReference type="ARBA" id="ARBA00004985"/>
    </source>
</evidence>
<name>A0A5E6MC64_9BACT</name>
<protein>
    <recommendedName>
        <fullName evidence="7">Gamma-glutamyl phosphate reductase</fullName>
        <shortName evidence="7">GPR</shortName>
        <ecNumber evidence="7">1.2.1.41</ecNumber>
    </recommendedName>
    <alternativeName>
        <fullName evidence="7">Glutamate-5-semialdehyde dehydrogenase</fullName>
    </alternativeName>
    <alternativeName>
        <fullName evidence="7">Glutamyl-gamma-semialdehyde dehydrogenase</fullName>
        <shortName evidence="7">GSA dehydrogenase</shortName>
    </alternativeName>
</protein>
<feature type="domain" description="Aldehyde dehydrogenase" evidence="8">
    <location>
        <begin position="5"/>
        <end position="287"/>
    </location>
</feature>
<keyword evidence="2 7" id="KW-0028">Amino-acid biosynthesis</keyword>
<comment type="similarity">
    <text evidence="7">Belongs to the gamma-glutamyl phosphate reductase family.</text>
</comment>
<dbReference type="Gene3D" id="3.40.309.10">
    <property type="entry name" value="Aldehyde Dehydrogenase, Chain A, domain 2"/>
    <property type="match status" value="1"/>
</dbReference>
<dbReference type="InterPro" id="IPR012134">
    <property type="entry name" value="Glu-5-SA_DH"/>
</dbReference>
<dbReference type="RefSeq" id="WP_142660265.1">
    <property type="nucleotide sequence ID" value="NZ_CABFVA020000075.1"/>
</dbReference>
<evidence type="ECO:0000256" key="5">
    <source>
        <dbReference type="ARBA" id="ARBA00023002"/>
    </source>
</evidence>
<evidence type="ECO:0000256" key="7">
    <source>
        <dbReference type="HAMAP-Rule" id="MF_00412"/>
    </source>
</evidence>
<dbReference type="PROSITE" id="PS01223">
    <property type="entry name" value="PROA"/>
    <property type="match status" value="1"/>
</dbReference>
<dbReference type="HAMAP" id="MF_00412">
    <property type="entry name" value="ProA"/>
    <property type="match status" value="1"/>
</dbReference>
<keyword evidence="3 7" id="KW-0641">Proline biosynthesis</keyword>
<dbReference type="InterPro" id="IPR016162">
    <property type="entry name" value="Ald_DH_N"/>
</dbReference>
<dbReference type="PANTHER" id="PTHR11063:SF8">
    <property type="entry name" value="DELTA-1-PYRROLINE-5-CARBOXYLATE SYNTHASE"/>
    <property type="match status" value="1"/>
</dbReference>
<organism evidence="9 10">
    <name type="scientific">Methylacidimicrobium tartarophylax</name>
    <dbReference type="NCBI Taxonomy" id="1041768"/>
    <lineage>
        <taxon>Bacteria</taxon>
        <taxon>Pseudomonadati</taxon>
        <taxon>Verrucomicrobiota</taxon>
        <taxon>Methylacidimicrobium</taxon>
    </lineage>
</organism>
<dbReference type="Pfam" id="PF00171">
    <property type="entry name" value="Aldedh"/>
    <property type="match status" value="1"/>
</dbReference>
<reference evidence="9 10" key="1">
    <citation type="submission" date="2019-09" db="EMBL/GenBank/DDBJ databases">
        <authorList>
            <person name="Cremers G."/>
        </authorList>
    </citation>
    <scope>NUCLEOTIDE SEQUENCE [LARGE SCALE GENOMIC DNA]</scope>
    <source>
        <strain evidence="9">4A</strain>
    </source>
</reference>
<dbReference type="PIRSF" id="PIRSF000151">
    <property type="entry name" value="GPR"/>
    <property type="match status" value="1"/>
</dbReference>
<dbReference type="NCBIfam" id="TIGR00407">
    <property type="entry name" value="proA"/>
    <property type="match status" value="1"/>
</dbReference>
<dbReference type="GO" id="GO:0004350">
    <property type="term" value="F:glutamate-5-semialdehyde dehydrogenase activity"/>
    <property type="evidence" value="ECO:0007669"/>
    <property type="project" value="UniProtKB-UniRule"/>
</dbReference>
<dbReference type="GO" id="GO:0005737">
    <property type="term" value="C:cytoplasm"/>
    <property type="evidence" value="ECO:0007669"/>
    <property type="project" value="UniProtKB-SubCell"/>
</dbReference>